<evidence type="ECO:0000256" key="2">
    <source>
        <dbReference type="ARBA" id="ARBA00004567"/>
    </source>
</evidence>
<feature type="compositionally biased region" description="Polar residues" evidence="9">
    <location>
        <begin position="259"/>
        <end position="277"/>
    </location>
</feature>
<dbReference type="CTD" id="11097"/>
<evidence type="ECO:0000256" key="7">
    <source>
        <dbReference type="ARBA" id="ARBA00042384"/>
    </source>
</evidence>
<dbReference type="OrthoDB" id="9120740at2759"/>
<keyword evidence="8" id="KW-0863">Zinc-finger</keyword>
<keyword evidence="3" id="KW-0811">Translocation</keyword>
<dbReference type="OMA" id="CHNEHFD"/>
<feature type="domain" description="C3H1-type" evidence="10">
    <location>
        <begin position="1"/>
        <end position="25"/>
    </location>
</feature>
<dbReference type="PROSITE" id="PS50103">
    <property type="entry name" value="ZF_C3H1"/>
    <property type="match status" value="1"/>
</dbReference>
<feature type="zinc finger region" description="C3H1-type" evidence="8">
    <location>
        <begin position="1"/>
        <end position="25"/>
    </location>
</feature>
<dbReference type="GO" id="GO:0031965">
    <property type="term" value="C:nuclear membrane"/>
    <property type="evidence" value="ECO:0007669"/>
    <property type="project" value="UniProtKB-SubCell"/>
</dbReference>
<evidence type="ECO:0000256" key="8">
    <source>
        <dbReference type="PROSITE-ProRule" id="PRU00723"/>
    </source>
</evidence>
<keyword evidence="3" id="KW-0509">mRNA transport</keyword>
<evidence type="ECO:0000256" key="3">
    <source>
        <dbReference type="ARBA" id="ARBA00023132"/>
    </source>
</evidence>
<dbReference type="SMART" id="SM00356">
    <property type="entry name" value="ZnF_C3H1"/>
    <property type="match status" value="1"/>
</dbReference>
<dbReference type="KEGG" id="pcoc:116227036"/>
<evidence type="ECO:0000256" key="4">
    <source>
        <dbReference type="ARBA" id="ARBA00023242"/>
    </source>
</evidence>
<dbReference type="InterPro" id="IPR051767">
    <property type="entry name" value="Nucleoporin_NUP42"/>
</dbReference>
<dbReference type="GO" id="GO:0005643">
    <property type="term" value="C:nuclear pore"/>
    <property type="evidence" value="ECO:0007669"/>
    <property type="project" value="UniProtKB-SubCell"/>
</dbReference>
<dbReference type="Ensembl" id="ENSPCLT00000007026.1">
    <property type="protein sequence ID" value="ENSPCLP00000005030.1"/>
    <property type="gene ID" value="ENSPCLG00000004303.1"/>
</dbReference>
<evidence type="ECO:0000256" key="1">
    <source>
        <dbReference type="ARBA" id="ARBA00004335"/>
    </source>
</evidence>
<comment type="function">
    <text evidence="5">Required for the export of mRNAs containing poly(A) tails from the nucleus into the cytoplasm.</text>
</comment>
<comment type="subcellular location">
    <subcellularLocation>
        <location evidence="1">Nucleus membrane</location>
        <topology evidence="1">Peripheral membrane protein</topology>
        <orientation evidence="1">Cytoplasmic side</orientation>
    </subcellularLocation>
    <subcellularLocation>
        <location evidence="2">Nucleus</location>
        <location evidence="2">Nuclear pore complex</location>
    </subcellularLocation>
</comment>
<keyword evidence="3" id="KW-0906">Nuclear pore complex</keyword>
<dbReference type="PANTHER" id="PTHR46527">
    <property type="entry name" value="NUCLEOPORIN-LIKE PROTEIN 2"/>
    <property type="match status" value="1"/>
</dbReference>
<reference evidence="11" key="2">
    <citation type="submission" date="2025-09" db="UniProtKB">
        <authorList>
            <consortium name="Ensembl"/>
        </authorList>
    </citation>
    <scope>IDENTIFICATION</scope>
</reference>
<organism evidence="11 12">
    <name type="scientific">Phasianus colchicus</name>
    <name type="common">Common pheasant</name>
    <dbReference type="NCBI Taxonomy" id="9054"/>
    <lineage>
        <taxon>Eukaryota</taxon>
        <taxon>Metazoa</taxon>
        <taxon>Chordata</taxon>
        <taxon>Craniata</taxon>
        <taxon>Vertebrata</taxon>
        <taxon>Euteleostomi</taxon>
        <taxon>Archelosauria</taxon>
        <taxon>Archosauria</taxon>
        <taxon>Dinosauria</taxon>
        <taxon>Saurischia</taxon>
        <taxon>Theropoda</taxon>
        <taxon>Coelurosauria</taxon>
        <taxon>Aves</taxon>
        <taxon>Neognathae</taxon>
        <taxon>Galloanserae</taxon>
        <taxon>Galliformes</taxon>
        <taxon>Phasianidae</taxon>
        <taxon>Phasianinae</taxon>
        <taxon>Phasianus</taxon>
    </lineage>
</organism>
<evidence type="ECO:0000256" key="6">
    <source>
        <dbReference type="ARBA" id="ARBA00039886"/>
    </source>
</evidence>
<evidence type="ECO:0000313" key="12">
    <source>
        <dbReference type="Proteomes" id="UP000472261"/>
    </source>
</evidence>
<keyword evidence="3" id="KW-0653">Protein transport</keyword>
<reference evidence="11" key="1">
    <citation type="submission" date="2025-08" db="UniProtKB">
        <authorList>
            <consortium name="Ensembl"/>
        </authorList>
    </citation>
    <scope>IDENTIFICATION</scope>
</reference>
<keyword evidence="3" id="KW-0813">Transport</keyword>
<keyword evidence="8" id="KW-0479">Metal-binding</keyword>
<dbReference type="AlphaFoldDB" id="A0A669PCE6"/>
<dbReference type="InterPro" id="IPR000571">
    <property type="entry name" value="Znf_CCCH"/>
</dbReference>
<proteinExistence type="predicted"/>
<evidence type="ECO:0000313" key="11">
    <source>
        <dbReference type="Ensembl" id="ENSPCLP00000005030.1"/>
    </source>
</evidence>
<dbReference type="RefSeq" id="XP_031445961.1">
    <property type="nucleotide sequence ID" value="XM_031590101.1"/>
</dbReference>
<keyword evidence="12" id="KW-1185">Reference proteome</keyword>
<accession>A0A669PCE6</accession>
<evidence type="ECO:0000256" key="5">
    <source>
        <dbReference type="ARBA" id="ARBA00037262"/>
    </source>
</evidence>
<name>A0A669PCE6_PHACC</name>
<evidence type="ECO:0000259" key="10">
    <source>
        <dbReference type="PROSITE" id="PS50103"/>
    </source>
</evidence>
<feature type="region of interest" description="Disordered" evidence="9">
    <location>
        <begin position="23"/>
        <end position="42"/>
    </location>
</feature>
<dbReference type="GeneID" id="116227036"/>
<feature type="region of interest" description="Disordered" evidence="9">
    <location>
        <begin position="315"/>
        <end position="356"/>
    </location>
</feature>
<dbReference type="PANTHER" id="PTHR46527:SF1">
    <property type="entry name" value="NUCLEOPORIN NUP42"/>
    <property type="match status" value="1"/>
</dbReference>
<gene>
    <name evidence="11" type="primary">NUP42</name>
</gene>
<dbReference type="Proteomes" id="UP000472261">
    <property type="component" value="Unplaced"/>
</dbReference>
<protein>
    <recommendedName>
        <fullName evidence="6">Nucleoporin NUP42</fullName>
    </recommendedName>
    <alternativeName>
        <fullName evidence="7">Nucleoporin-like protein 2</fullName>
    </alternativeName>
</protein>
<keyword evidence="4" id="KW-0539">Nucleus</keyword>
<dbReference type="GO" id="GO:0008270">
    <property type="term" value="F:zinc ion binding"/>
    <property type="evidence" value="ECO:0007669"/>
    <property type="project" value="UniProtKB-KW"/>
</dbReference>
<feature type="region of interest" description="Disordered" evidence="9">
    <location>
        <begin position="256"/>
        <end position="284"/>
    </location>
</feature>
<evidence type="ECO:0000256" key="9">
    <source>
        <dbReference type="SAM" id="MobiDB-lite"/>
    </source>
</evidence>
<keyword evidence="8" id="KW-0862">Zinc</keyword>
<sequence>MTICQFFLQGRCRFGDRCWNEHPRGGGGRPHSAGPARGAGGGWGAATQRYANVIQPPVFKHGSWGGGSDGGGFSGASGFGSPSNKSTVFSQNRFSALSGANPGDGFSDEEQRLLDCIAKDMATWESSRQWMFSCYSPMKDKPNVSGFQEFSPEEVRLEYYNCSANNNTENYINSVNQLVQQWKNRLQELKALDASGKASLLSQLKNAVTQPLPSLGFGGQQASSFGFPSFPVNSSSGATSFSFKANPTVPSGNAPAFGSSATASNPPTFGATSSHSAPNPVGFGNSSAPSAASFSFKTSGTTSGSGTSGLSGFGNSAAASSSSTAPLTVSGTPSAATGTSHSGASNTSAAQTASASGHNVTAVPSAVLNGITSDKLYTPRSELTAEELEQFEAKRFTLGKIPLKPPPIDLLYI</sequence>